<keyword evidence="2" id="KW-1185">Reference proteome</keyword>
<accession>R0ETC4</accession>
<gene>
    <name evidence="1" type="ORF">CARUB_v10007930mg</name>
</gene>
<reference evidence="2" key="1">
    <citation type="journal article" date="2013" name="Nat. Genet.">
        <title>The Capsella rubella genome and the genomic consequences of rapid mating system evolution.</title>
        <authorList>
            <person name="Slotte T."/>
            <person name="Hazzouri K.M."/>
            <person name="Agren J.A."/>
            <person name="Koenig D."/>
            <person name="Maumus F."/>
            <person name="Guo Y.L."/>
            <person name="Steige K."/>
            <person name="Platts A.E."/>
            <person name="Escobar J.S."/>
            <person name="Newman L.K."/>
            <person name="Wang W."/>
            <person name="Mandakova T."/>
            <person name="Vello E."/>
            <person name="Smith L.M."/>
            <person name="Henz S.R."/>
            <person name="Steffen J."/>
            <person name="Takuno S."/>
            <person name="Brandvain Y."/>
            <person name="Coop G."/>
            <person name="Andolfatto P."/>
            <person name="Hu T.T."/>
            <person name="Blanchette M."/>
            <person name="Clark R.M."/>
            <person name="Quesneville H."/>
            <person name="Nordborg M."/>
            <person name="Gaut B.S."/>
            <person name="Lysak M.A."/>
            <person name="Jenkins J."/>
            <person name="Grimwood J."/>
            <person name="Chapman J."/>
            <person name="Prochnik S."/>
            <person name="Shu S."/>
            <person name="Rokhsar D."/>
            <person name="Schmutz J."/>
            <person name="Weigel D."/>
            <person name="Wright S.I."/>
        </authorList>
    </citation>
    <scope>NUCLEOTIDE SEQUENCE [LARGE SCALE GENOMIC DNA]</scope>
    <source>
        <strain evidence="2">cv. Monte Gargano</strain>
    </source>
</reference>
<dbReference type="eggNOG" id="KOG0851">
    <property type="taxonomic scope" value="Eukaryota"/>
</dbReference>
<dbReference type="STRING" id="81985.R0ETC4"/>
<dbReference type="EMBL" id="KB870816">
    <property type="protein sequence ID" value="EOA12322.1"/>
    <property type="molecule type" value="Genomic_DNA"/>
</dbReference>
<organism evidence="1 2">
    <name type="scientific">Capsella rubella</name>
    <dbReference type="NCBI Taxonomy" id="81985"/>
    <lineage>
        <taxon>Eukaryota</taxon>
        <taxon>Viridiplantae</taxon>
        <taxon>Streptophyta</taxon>
        <taxon>Embryophyta</taxon>
        <taxon>Tracheophyta</taxon>
        <taxon>Spermatophyta</taxon>
        <taxon>Magnoliopsida</taxon>
        <taxon>eudicotyledons</taxon>
        <taxon>Gunneridae</taxon>
        <taxon>Pentapetalae</taxon>
        <taxon>rosids</taxon>
        <taxon>malvids</taxon>
        <taxon>Brassicales</taxon>
        <taxon>Brassicaceae</taxon>
        <taxon>Camelineae</taxon>
        <taxon>Capsella</taxon>
    </lineage>
</organism>
<dbReference type="Proteomes" id="UP000029121">
    <property type="component" value="Unassembled WGS sequence"/>
</dbReference>
<sequence>MDPKKSRISKLESLSQDLLGIIVSKAGAISAKDFHNCILSCKKQRQMTNMFSDANYIQRIIQYFILNDYDIGLRHLGLAANAWK</sequence>
<feature type="non-terminal residue" evidence="1">
    <location>
        <position position="84"/>
    </location>
</feature>
<dbReference type="AlphaFoldDB" id="R0ETC4"/>
<name>R0ETC4_9BRAS</name>
<proteinExistence type="predicted"/>
<evidence type="ECO:0000313" key="2">
    <source>
        <dbReference type="Proteomes" id="UP000029121"/>
    </source>
</evidence>
<protein>
    <submittedName>
        <fullName evidence="1">Uncharacterized protein</fullName>
    </submittedName>
</protein>
<evidence type="ECO:0000313" key="1">
    <source>
        <dbReference type="EMBL" id="EOA12322.1"/>
    </source>
</evidence>